<gene>
    <name evidence="1" type="ORF">OSB04_023871</name>
</gene>
<reference evidence="1" key="1">
    <citation type="submission" date="2023-03" db="EMBL/GenBank/DDBJ databases">
        <title>Chromosome-scale reference genome and RAD-based genetic map of yellow starthistle (Centaurea solstitialis) reveal putative structural variation and QTLs associated with invader traits.</title>
        <authorList>
            <person name="Reatini B."/>
            <person name="Cang F.A."/>
            <person name="Jiang Q."/>
            <person name="Mckibben M.T.W."/>
            <person name="Barker M.S."/>
            <person name="Rieseberg L.H."/>
            <person name="Dlugosch K.M."/>
        </authorList>
    </citation>
    <scope>NUCLEOTIDE SEQUENCE</scope>
    <source>
        <strain evidence="1">CAN-66</strain>
        <tissue evidence="1">Leaf</tissue>
    </source>
</reference>
<protein>
    <recommendedName>
        <fullName evidence="3">Integrase zinc-binding domain-containing protein</fullName>
    </recommendedName>
</protein>
<evidence type="ECO:0000313" key="1">
    <source>
        <dbReference type="EMBL" id="KAJ9544164.1"/>
    </source>
</evidence>
<evidence type="ECO:0008006" key="3">
    <source>
        <dbReference type="Google" id="ProtNLM"/>
    </source>
</evidence>
<proteinExistence type="predicted"/>
<name>A0AA38SLQ8_9ASTR</name>
<dbReference type="AlphaFoldDB" id="A0AA38SLQ8"/>
<dbReference type="EMBL" id="JARYMX010000006">
    <property type="protein sequence ID" value="KAJ9544164.1"/>
    <property type="molecule type" value="Genomic_DNA"/>
</dbReference>
<accession>A0AA38SLQ8</accession>
<keyword evidence="2" id="KW-1185">Reference proteome</keyword>
<evidence type="ECO:0000313" key="2">
    <source>
        <dbReference type="Proteomes" id="UP001172457"/>
    </source>
</evidence>
<sequence length="70" mass="7898">MDLRLGICLFYSAAGNHAGGRSLANRISRQGYYWPTLREDAIRYDSSTIQTFAFCFNSLAIHAMGNGHRR</sequence>
<comment type="caution">
    <text evidence="1">The sequence shown here is derived from an EMBL/GenBank/DDBJ whole genome shotgun (WGS) entry which is preliminary data.</text>
</comment>
<organism evidence="1 2">
    <name type="scientific">Centaurea solstitialis</name>
    <name type="common">yellow star-thistle</name>
    <dbReference type="NCBI Taxonomy" id="347529"/>
    <lineage>
        <taxon>Eukaryota</taxon>
        <taxon>Viridiplantae</taxon>
        <taxon>Streptophyta</taxon>
        <taxon>Embryophyta</taxon>
        <taxon>Tracheophyta</taxon>
        <taxon>Spermatophyta</taxon>
        <taxon>Magnoliopsida</taxon>
        <taxon>eudicotyledons</taxon>
        <taxon>Gunneridae</taxon>
        <taxon>Pentapetalae</taxon>
        <taxon>asterids</taxon>
        <taxon>campanulids</taxon>
        <taxon>Asterales</taxon>
        <taxon>Asteraceae</taxon>
        <taxon>Carduoideae</taxon>
        <taxon>Cardueae</taxon>
        <taxon>Centaureinae</taxon>
        <taxon>Centaurea</taxon>
    </lineage>
</organism>
<dbReference type="Proteomes" id="UP001172457">
    <property type="component" value="Chromosome 6"/>
</dbReference>